<dbReference type="GO" id="GO:0034626">
    <property type="term" value="P:fatty acid elongation, polyunsaturated fatty acid"/>
    <property type="evidence" value="ECO:0007669"/>
    <property type="project" value="TreeGrafter"/>
</dbReference>
<evidence type="ECO:0000256" key="6">
    <source>
        <dbReference type="ARBA" id="ARBA00022989"/>
    </source>
</evidence>
<dbReference type="GO" id="GO:0019367">
    <property type="term" value="P:fatty acid elongation, saturated fatty acid"/>
    <property type="evidence" value="ECO:0007669"/>
    <property type="project" value="TreeGrafter"/>
</dbReference>
<dbReference type="EMBL" id="CVRI01000054">
    <property type="protein sequence ID" value="CRL00129.1"/>
    <property type="molecule type" value="Genomic_DNA"/>
</dbReference>
<keyword evidence="3 10" id="KW-0808">Transferase</keyword>
<reference evidence="11 12" key="1">
    <citation type="submission" date="2015-04" db="EMBL/GenBank/DDBJ databases">
        <authorList>
            <person name="Syromyatnikov M.Y."/>
            <person name="Popov V.N."/>
        </authorList>
    </citation>
    <scope>NUCLEOTIDE SEQUENCE [LARGE SCALE GENOMIC DNA]</scope>
</reference>
<keyword evidence="9 10" id="KW-0275">Fatty acid biosynthesis</keyword>
<accession>A0A1J1INR9</accession>
<evidence type="ECO:0000313" key="11">
    <source>
        <dbReference type="EMBL" id="CRL00129.1"/>
    </source>
</evidence>
<dbReference type="GO" id="GO:0009922">
    <property type="term" value="F:fatty acid elongase activity"/>
    <property type="evidence" value="ECO:0007669"/>
    <property type="project" value="UniProtKB-EC"/>
</dbReference>
<gene>
    <name evidence="11" type="ORF">CLUMA_CG013409</name>
</gene>
<evidence type="ECO:0000256" key="5">
    <source>
        <dbReference type="ARBA" id="ARBA00022832"/>
    </source>
</evidence>
<keyword evidence="8 10" id="KW-0472">Membrane</keyword>
<comment type="subcellular location">
    <subcellularLocation>
        <location evidence="1">Membrane</location>
        <topology evidence="1">Multi-pass membrane protein</topology>
    </subcellularLocation>
</comment>
<dbReference type="OrthoDB" id="7785778at2759"/>
<keyword evidence="5 10" id="KW-0276">Fatty acid metabolism</keyword>
<proteinExistence type="inferred from homology"/>
<dbReference type="PANTHER" id="PTHR11157:SF69">
    <property type="entry name" value="ELONGATION OF VERY LONG CHAIN FATTY ACIDS PROTEIN 7"/>
    <property type="match status" value="1"/>
</dbReference>
<evidence type="ECO:0000256" key="8">
    <source>
        <dbReference type="ARBA" id="ARBA00023136"/>
    </source>
</evidence>
<comment type="similarity">
    <text evidence="10">Belongs to the ELO family.</text>
</comment>
<keyword evidence="4 10" id="KW-0812">Transmembrane</keyword>
<feature type="transmembrane region" description="Helical" evidence="10">
    <location>
        <begin position="199"/>
        <end position="220"/>
    </location>
</feature>
<keyword evidence="2 10" id="KW-0444">Lipid biosynthesis</keyword>
<evidence type="ECO:0000313" key="12">
    <source>
        <dbReference type="Proteomes" id="UP000183832"/>
    </source>
</evidence>
<dbReference type="Pfam" id="PF01151">
    <property type="entry name" value="ELO"/>
    <property type="match status" value="1"/>
</dbReference>
<sequence>MYENLRSAMEKYSDPRTTNWFMMSSPLPTVAMSLTYICVVKIIAPRMMGNRKPYDAKGIQLCYNIIHLSINLYLFHEACVNGWLTGYNYRCQPVDFSMTGTPLRIARGCYIYYLSKFTDFFETITFILLKRFDMVNLYHVAHHSIMPFSVWWGVKFLAGGHSTFFGFINTGFHCMIYIYFILVTVFPQTKKFFFWWKTCYPWMQIIQFGVIFLHAMQLLWKNDCNYPMAFVYFIAAHAVLFYVLVNAKMRMDAKINNFKKIDNGRSKMFENRHSEGIFNKSSNGVRKRNISDH</sequence>
<evidence type="ECO:0000256" key="10">
    <source>
        <dbReference type="RuleBase" id="RU361115"/>
    </source>
</evidence>
<dbReference type="GO" id="GO:0030148">
    <property type="term" value="P:sphingolipid biosynthetic process"/>
    <property type="evidence" value="ECO:0007669"/>
    <property type="project" value="TreeGrafter"/>
</dbReference>
<evidence type="ECO:0000256" key="1">
    <source>
        <dbReference type="ARBA" id="ARBA00004141"/>
    </source>
</evidence>
<dbReference type="Proteomes" id="UP000183832">
    <property type="component" value="Unassembled WGS sequence"/>
</dbReference>
<evidence type="ECO:0000256" key="9">
    <source>
        <dbReference type="ARBA" id="ARBA00023160"/>
    </source>
</evidence>
<dbReference type="EC" id="2.3.1.199" evidence="10"/>
<keyword evidence="6 10" id="KW-1133">Transmembrane helix</keyword>
<dbReference type="InterPro" id="IPR002076">
    <property type="entry name" value="ELO_fam"/>
</dbReference>
<feature type="transmembrane region" description="Helical" evidence="10">
    <location>
        <begin position="20"/>
        <end position="44"/>
    </location>
</feature>
<feature type="transmembrane region" description="Helical" evidence="10">
    <location>
        <begin position="226"/>
        <end position="245"/>
    </location>
</feature>
<organism evidence="11 12">
    <name type="scientific">Clunio marinus</name>
    <dbReference type="NCBI Taxonomy" id="568069"/>
    <lineage>
        <taxon>Eukaryota</taxon>
        <taxon>Metazoa</taxon>
        <taxon>Ecdysozoa</taxon>
        <taxon>Arthropoda</taxon>
        <taxon>Hexapoda</taxon>
        <taxon>Insecta</taxon>
        <taxon>Pterygota</taxon>
        <taxon>Neoptera</taxon>
        <taxon>Endopterygota</taxon>
        <taxon>Diptera</taxon>
        <taxon>Nematocera</taxon>
        <taxon>Chironomoidea</taxon>
        <taxon>Chironomidae</taxon>
        <taxon>Clunio</taxon>
    </lineage>
</organism>
<keyword evidence="12" id="KW-1185">Reference proteome</keyword>
<dbReference type="GO" id="GO:0034625">
    <property type="term" value="P:fatty acid elongation, monounsaturated fatty acid"/>
    <property type="evidence" value="ECO:0007669"/>
    <property type="project" value="TreeGrafter"/>
</dbReference>
<dbReference type="GO" id="GO:0042761">
    <property type="term" value="P:very long-chain fatty acid biosynthetic process"/>
    <property type="evidence" value="ECO:0007669"/>
    <property type="project" value="TreeGrafter"/>
</dbReference>
<name>A0A1J1INR9_9DIPT</name>
<feature type="transmembrane region" description="Helical" evidence="10">
    <location>
        <begin position="137"/>
        <end position="158"/>
    </location>
</feature>
<evidence type="ECO:0000256" key="7">
    <source>
        <dbReference type="ARBA" id="ARBA00023098"/>
    </source>
</evidence>
<dbReference type="PANTHER" id="PTHR11157">
    <property type="entry name" value="FATTY ACID ACYL TRANSFERASE-RELATED"/>
    <property type="match status" value="1"/>
</dbReference>
<evidence type="ECO:0000256" key="4">
    <source>
        <dbReference type="ARBA" id="ARBA00022692"/>
    </source>
</evidence>
<keyword evidence="7 10" id="KW-0443">Lipid metabolism</keyword>
<feature type="transmembrane region" description="Helical" evidence="10">
    <location>
        <begin position="164"/>
        <end position="187"/>
    </location>
</feature>
<dbReference type="STRING" id="568069.A0A1J1INR9"/>
<dbReference type="AlphaFoldDB" id="A0A1J1INR9"/>
<evidence type="ECO:0000256" key="3">
    <source>
        <dbReference type="ARBA" id="ARBA00022679"/>
    </source>
</evidence>
<protein>
    <recommendedName>
        <fullName evidence="10">Elongation of very long chain fatty acids protein</fullName>
        <ecNumber evidence="10">2.3.1.199</ecNumber>
    </recommendedName>
    <alternativeName>
        <fullName evidence="10">Very-long-chain 3-oxoacyl-CoA synthase</fullName>
    </alternativeName>
</protein>
<comment type="catalytic activity">
    <reaction evidence="10">
        <text>a very-long-chain acyl-CoA + malonyl-CoA + H(+) = a very-long-chain 3-oxoacyl-CoA + CO2 + CoA</text>
        <dbReference type="Rhea" id="RHEA:32727"/>
        <dbReference type="ChEBI" id="CHEBI:15378"/>
        <dbReference type="ChEBI" id="CHEBI:16526"/>
        <dbReference type="ChEBI" id="CHEBI:57287"/>
        <dbReference type="ChEBI" id="CHEBI:57384"/>
        <dbReference type="ChEBI" id="CHEBI:90725"/>
        <dbReference type="ChEBI" id="CHEBI:90736"/>
        <dbReference type="EC" id="2.3.1.199"/>
    </reaction>
</comment>
<evidence type="ECO:0000256" key="2">
    <source>
        <dbReference type="ARBA" id="ARBA00022516"/>
    </source>
</evidence>
<dbReference type="GO" id="GO:0005789">
    <property type="term" value="C:endoplasmic reticulum membrane"/>
    <property type="evidence" value="ECO:0007669"/>
    <property type="project" value="TreeGrafter"/>
</dbReference>